<comment type="subcellular location">
    <subcellularLocation>
        <location evidence="1">Membrane</location>
        <topology evidence="1">Single-pass type I membrane protein</topology>
    </subcellularLocation>
</comment>
<keyword evidence="7" id="KW-0245">EGF-like domain</keyword>
<keyword evidence="14" id="KW-1185">Reference proteome</keyword>
<dbReference type="Pfam" id="PF00200">
    <property type="entry name" value="Disintegrin"/>
    <property type="match status" value="1"/>
</dbReference>
<dbReference type="EMBL" id="AHAT01027401">
    <property type="status" value="NOT_ANNOTATED_CDS"/>
    <property type="molecule type" value="Genomic_DNA"/>
</dbReference>
<reference evidence="14" key="1">
    <citation type="submission" date="2011-12" db="EMBL/GenBank/DDBJ databases">
        <title>The Draft Genome of Lepisosteus oculatus.</title>
        <authorList>
            <consortium name="The Broad Institute Genome Assembly &amp; Analysis Group"/>
            <consortium name="Computational R&amp;D Group"/>
            <consortium name="and Sequencing Platform"/>
            <person name="Di Palma F."/>
            <person name="Alfoldi J."/>
            <person name="Johnson J."/>
            <person name="Berlin A."/>
            <person name="Gnerre S."/>
            <person name="Jaffe D."/>
            <person name="MacCallum I."/>
            <person name="Young S."/>
            <person name="Walker B.J."/>
            <person name="Lander E.S."/>
            <person name="Lindblad-Toh K."/>
        </authorList>
    </citation>
    <scope>NUCLEOTIDE SEQUENCE [LARGE SCALE GENOMIC DNA]</scope>
</reference>
<feature type="transmembrane region" description="Helical" evidence="9">
    <location>
        <begin position="674"/>
        <end position="698"/>
    </location>
</feature>
<proteinExistence type="predicted"/>
<sequence length="713" mass="77936">LDHVAQYEIIIPQWMSPARQKRSPSSNKPPPDAEIKITAEGKELVLRLERNEQLFAPEYTETWYSPSGALLSSSPQNAEHCFYHGAVRGQEGSGVALSTCHGLRGLITVNHTVSYLIEPLPNGTDADQHAVYRVESLRLQQGTCGHRHGDHTDRLEDIIAGLIHTEQHGREKRDLRKNTKYVELMIVADNAEFQKHGRDFDKTRMKLLEAANYVDKFYKALNIRVALIGLEIWTDQDKISVSDNPFSTLCAFLDWRRKQLPRLKNDNAQLVTGVPFQGSTIGLAPLKAMCSEYQSGGVNSDHSHVAIGVAATMAHEMGHNFGMSHDISGCCMARPEDGGCIMASATGHPFPRVFNRCNERELERYLGSGGGKCLFNPPNTDAMYGGRRCGNGYLEEGEECDCGEEEECSSPCCNANNCTLRAGAECAHGVCCHNCKLKSPGVLCREPSGQCDLPEYCDGTSEFCPANFYLMDGTSCEGGRAYCYTGMCLTLEQQCLLLWGPGARPAPDPCFEKVNVAGDQYGNCGKDLMGKYRRCESRHAKCGKIQCQSSAAKPLETNAVSIDTTITLNGQQFKCRGTHVYPMGQGDESVGDTLDPGLVMTGTKCGEREICFEGQCRNSSFLQADDCRTKCNGHGLCNNNHNCHCDAGWAPPFCDQKGTGGSLDSGSITTHSSLLPVLLLLPLLLAAGLAAVGLWCCYKHRLHPLKKSSAPPL</sequence>
<dbReference type="PRINTS" id="PR00289">
    <property type="entry name" value="DISINTEGRIN"/>
</dbReference>
<dbReference type="PANTHER" id="PTHR11905:SF19">
    <property type="entry name" value="DISINTEGRIN AND METALLOPROTEINASE DOMAIN-CONTAINING PROTEIN 19"/>
    <property type="match status" value="1"/>
</dbReference>
<keyword evidence="5 7" id="KW-1015">Disulfide bond</keyword>
<evidence type="ECO:0000256" key="5">
    <source>
        <dbReference type="ARBA" id="ARBA00023157"/>
    </source>
</evidence>
<feature type="disulfide bond" evidence="7">
    <location>
        <begin position="627"/>
        <end position="637"/>
    </location>
</feature>
<dbReference type="Pfam" id="PF01421">
    <property type="entry name" value="Reprolysin"/>
    <property type="match status" value="1"/>
</dbReference>
<dbReference type="Gene3D" id="2.60.120.260">
    <property type="entry name" value="Galactose-binding domain-like"/>
    <property type="match status" value="1"/>
</dbReference>
<evidence type="ECO:0000256" key="1">
    <source>
        <dbReference type="ARBA" id="ARBA00004479"/>
    </source>
</evidence>
<evidence type="ECO:0000256" key="8">
    <source>
        <dbReference type="PROSITE-ProRule" id="PRU00276"/>
    </source>
</evidence>
<dbReference type="InterPro" id="IPR018358">
    <property type="entry name" value="Disintegrin_CS"/>
</dbReference>
<dbReference type="CDD" id="cd04269">
    <property type="entry name" value="ZnMc_adamalysin_II_like"/>
    <property type="match status" value="1"/>
</dbReference>
<dbReference type="InterPro" id="IPR006586">
    <property type="entry name" value="ADAM_Cys-rich"/>
</dbReference>
<dbReference type="EMBL" id="AHAT01027400">
    <property type="status" value="NOT_ANNOTATED_CDS"/>
    <property type="molecule type" value="Genomic_DNA"/>
</dbReference>
<dbReference type="FunFam" id="3.40.390.10:FF:000002">
    <property type="entry name" value="Disintegrin and metalloproteinase domain-containing protein 22"/>
    <property type="match status" value="1"/>
</dbReference>
<dbReference type="FunCoup" id="W5MSC0">
    <property type="interactions" value="432"/>
</dbReference>
<dbReference type="PROSITE" id="PS50026">
    <property type="entry name" value="EGF_3"/>
    <property type="match status" value="1"/>
</dbReference>
<dbReference type="PROSITE" id="PS01186">
    <property type="entry name" value="EGF_2"/>
    <property type="match status" value="1"/>
</dbReference>
<evidence type="ECO:0000256" key="6">
    <source>
        <dbReference type="PROSITE-ProRule" id="PRU00068"/>
    </source>
</evidence>
<feature type="domain" description="Peptidase M12B" evidence="12">
    <location>
        <begin position="180"/>
        <end position="378"/>
    </location>
</feature>
<keyword evidence="2 9" id="KW-0812">Transmembrane</keyword>
<dbReference type="GO" id="GO:0006509">
    <property type="term" value="P:membrane protein ectodomain proteolysis"/>
    <property type="evidence" value="ECO:0000318"/>
    <property type="project" value="GO_Central"/>
</dbReference>
<feature type="disulfide bond" evidence="7">
    <location>
        <begin position="645"/>
        <end position="654"/>
    </location>
</feature>
<dbReference type="SUPFAM" id="SSF55486">
    <property type="entry name" value="Metalloproteases ('zincins'), catalytic domain"/>
    <property type="match status" value="1"/>
</dbReference>
<dbReference type="FunFam" id="4.10.70.10:FF:000001">
    <property type="entry name" value="Disintegrin and metalloproteinase domain-containing protein 22"/>
    <property type="match status" value="1"/>
</dbReference>
<keyword evidence="8" id="KW-0862">Zinc</keyword>
<dbReference type="InterPro" id="IPR024079">
    <property type="entry name" value="MetalloPept_cat_dom_sf"/>
</dbReference>
<dbReference type="Gene3D" id="4.10.70.10">
    <property type="entry name" value="Disintegrin domain"/>
    <property type="match status" value="1"/>
</dbReference>
<feature type="domain" description="Disintegrin" evidence="11">
    <location>
        <begin position="386"/>
        <end position="472"/>
    </location>
</feature>
<dbReference type="SMART" id="SM00608">
    <property type="entry name" value="ACR"/>
    <property type="match status" value="1"/>
</dbReference>
<dbReference type="HOGENOM" id="CLU_012714_7_0_1"/>
<evidence type="ECO:0000256" key="7">
    <source>
        <dbReference type="PROSITE-ProRule" id="PRU00076"/>
    </source>
</evidence>
<dbReference type="InterPro" id="IPR034027">
    <property type="entry name" value="Reprolysin_adamalysin"/>
</dbReference>
<dbReference type="Pfam" id="PF08516">
    <property type="entry name" value="ADAM_CR"/>
    <property type="match status" value="1"/>
</dbReference>
<dbReference type="EMBL" id="AHAT01027398">
    <property type="status" value="NOT_ANNOTATED_CDS"/>
    <property type="molecule type" value="Genomic_DNA"/>
</dbReference>
<feature type="domain" description="EGF-like" evidence="10">
    <location>
        <begin position="623"/>
        <end position="655"/>
    </location>
</feature>
<keyword evidence="3 9" id="KW-1133">Transmembrane helix</keyword>
<dbReference type="PROSITE" id="PS00427">
    <property type="entry name" value="DISINTEGRIN_1"/>
    <property type="match status" value="1"/>
</dbReference>
<evidence type="ECO:0000259" key="10">
    <source>
        <dbReference type="PROSITE" id="PS50026"/>
    </source>
</evidence>
<accession>W5MSC0</accession>
<dbReference type="Ensembl" id="ENSLOCT00000011295.1">
    <property type="protein sequence ID" value="ENSLOCP00000011279.1"/>
    <property type="gene ID" value="ENSLOCG00000009244.1"/>
</dbReference>
<dbReference type="InParanoid" id="W5MSC0"/>
<feature type="active site" evidence="8">
    <location>
        <position position="316"/>
    </location>
</feature>
<dbReference type="GO" id="GO:0046872">
    <property type="term" value="F:metal ion binding"/>
    <property type="evidence" value="ECO:0007669"/>
    <property type="project" value="UniProtKB-KW"/>
</dbReference>
<dbReference type="SUPFAM" id="SSF57552">
    <property type="entry name" value="Blood coagulation inhibitor (disintegrin)"/>
    <property type="match status" value="1"/>
</dbReference>
<evidence type="ECO:0000256" key="4">
    <source>
        <dbReference type="ARBA" id="ARBA00023136"/>
    </source>
</evidence>
<evidence type="ECO:0000256" key="3">
    <source>
        <dbReference type="ARBA" id="ARBA00022989"/>
    </source>
</evidence>
<reference evidence="13" key="3">
    <citation type="submission" date="2025-09" db="UniProtKB">
        <authorList>
            <consortium name="Ensembl"/>
        </authorList>
    </citation>
    <scope>IDENTIFICATION</scope>
</reference>
<dbReference type="InterPro" id="IPR001762">
    <property type="entry name" value="Disintegrin_dom"/>
</dbReference>
<name>W5MSC0_LEPOC</name>
<dbReference type="GO" id="GO:0004222">
    <property type="term" value="F:metalloendopeptidase activity"/>
    <property type="evidence" value="ECO:0000318"/>
    <property type="project" value="GO_Central"/>
</dbReference>
<dbReference type="InterPro" id="IPR036436">
    <property type="entry name" value="Disintegrin_dom_sf"/>
</dbReference>
<dbReference type="GO" id="GO:0016020">
    <property type="term" value="C:membrane"/>
    <property type="evidence" value="ECO:0007669"/>
    <property type="project" value="UniProtKB-SubCell"/>
</dbReference>
<dbReference type="Bgee" id="ENSLOCG00000009244">
    <property type="expression patterns" value="Expressed in brain and 7 other cell types or tissues"/>
</dbReference>
<dbReference type="Pfam" id="PF01562">
    <property type="entry name" value="Pep_M12B_propep"/>
    <property type="match status" value="1"/>
</dbReference>
<dbReference type="OMA" id="HGVCCEN"/>
<keyword evidence="8" id="KW-0479">Metal-binding</keyword>
<dbReference type="InterPro" id="IPR002870">
    <property type="entry name" value="Peptidase_M12B_N"/>
</dbReference>
<protein>
    <submittedName>
        <fullName evidence="13">ADAM metallopeptidase domain 19</fullName>
    </submittedName>
</protein>
<evidence type="ECO:0000313" key="13">
    <source>
        <dbReference type="Ensembl" id="ENSLOCP00000011279.1"/>
    </source>
</evidence>
<dbReference type="Proteomes" id="UP000018468">
    <property type="component" value="Linkage group LG6"/>
</dbReference>
<feature type="binding site" evidence="8">
    <location>
        <position position="315"/>
    </location>
    <ligand>
        <name>Zn(2+)</name>
        <dbReference type="ChEBI" id="CHEBI:29105"/>
        <note>catalytic</note>
    </ligand>
</feature>
<reference evidence="13" key="2">
    <citation type="submission" date="2025-08" db="UniProtKB">
        <authorList>
            <consortium name="Ensembl"/>
        </authorList>
    </citation>
    <scope>IDENTIFICATION</scope>
</reference>
<dbReference type="EMBL" id="AHAT01027399">
    <property type="status" value="NOT_ANNOTATED_CDS"/>
    <property type="molecule type" value="Genomic_DNA"/>
</dbReference>
<dbReference type="STRING" id="7918.ENSLOCP00000011279"/>
<dbReference type="InterPro" id="IPR000742">
    <property type="entry name" value="EGF"/>
</dbReference>
<feature type="binding site" evidence="8">
    <location>
        <position position="319"/>
    </location>
    <ligand>
        <name>Zn(2+)</name>
        <dbReference type="ChEBI" id="CHEBI:29105"/>
        <note>catalytic</note>
    </ligand>
</feature>
<dbReference type="GeneTree" id="ENSGT00940000159624"/>
<dbReference type="InterPro" id="IPR001590">
    <property type="entry name" value="Peptidase_M12B"/>
</dbReference>
<keyword evidence="4 9" id="KW-0472">Membrane</keyword>
<dbReference type="eggNOG" id="KOG3607">
    <property type="taxonomic scope" value="Eukaryota"/>
</dbReference>
<dbReference type="PROSITE" id="PS50214">
    <property type="entry name" value="DISINTEGRIN_2"/>
    <property type="match status" value="1"/>
</dbReference>
<dbReference type="PANTHER" id="PTHR11905">
    <property type="entry name" value="ADAM A DISINTEGRIN AND METALLOPROTEASE DOMAIN"/>
    <property type="match status" value="1"/>
</dbReference>
<evidence type="ECO:0000259" key="12">
    <source>
        <dbReference type="PROSITE" id="PS50215"/>
    </source>
</evidence>
<dbReference type="PROSITE" id="PS50215">
    <property type="entry name" value="ADAM_MEPRO"/>
    <property type="match status" value="1"/>
</dbReference>
<evidence type="ECO:0000259" key="11">
    <source>
        <dbReference type="PROSITE" id="PS50214"/>
    </source>
</evidence>
<feature type="binding site" evidence="8">
    <location>
        <position position="325"/>
    </location>
    <ligand>
        <name>Zn(2+)</name>
        <dbReference type="ChEBI" id="CHEBI:29105"/>
        <note>catalytic</note>
    </ligand>
</feature>
<feature type="disulfide bond" evidence="6">
    <location>
        <begin position="444"/>
        <end position="464"/>
    </location>
</feature>
<dbReference type="AlphaFoldDB" id="W5MSC0"/>
<organism evidence="13 14">
    <name type="scientific">Lepisosteus oculatus</name>
    <name type="common">Spotted gar</name>
    <dbReference type="NCBI Taxonomy" id="7918"/>
    <lineage>
        <taxon>Eukaryota</taxon>
        <taxon>Metazoa</taxon>
        <taxon>Chordata</taxon>
        <taxon>Craniata</taxon>
        <taxon>Vertebrata</taxon>
        <taxon>Euteleostomi</taxon>
        <taxon>Actinopterygii</taxon>
        <taxon>Neopterygii</taxon>
        <taxon>Holostei</taxon>
        <taxon>Semionotiformes</taxon>
        <taxon>Lepisosteidae</taxon>
        <taxon>Lepisosteus</taxon>
    </lineage>
</organism>
<comment type="caution">
    <text evidence="7">Lacks conserved residue(s) required for the propagation of feature annotation.</text>
</comment>
<evidence type="ECO:0000313" key="14">
    <source>
        <dbReference type="Proteomes" id="UP000018468"/>
    </source>
</evidence>
<evidence type="ECO:0000256" key="9">
    <source>
        <dbReference type="SAM" id="Phobius"/>
    </source>
</evidence>
<dbReference type="SMART" id="SM00050">
    <property type="entry name" value="DISIN"/>
    <property type="match status" value="1"/>
</dbReference>
<evidence type="ECO:0000256" key="2">
    <source>
        <dbReference type="ARBA" id="ARBA00022692"/>
    </source>
</evidence>
<dbReference type="Gene3D" id="3.40.390.10">
    <property type="entry name" value="Collagenase (Catalytic Domain)"/>
    <property type="match status" value="1"/>
</dbReference>